<proteinExistence type="predicted"/>
<dbReference type="EMBL" id="JAOPGA020000732">
    <property type="protein sequence ID" value="KAL0481099.1"/>
    <property type="molecule type" value="Genomic_DNA"/>
</dbReference>
<dbReference type="PIRSF" id="PIRSF019307">
    <property type="entry name" value="UCP019307"/>
    <property type="match status" value="1"/>
</dbReference>
<dbReference type="PANTHER" id="PTHR36448:SF2">
    <property type="entry name" value="CUPIN TYPE-1 DOMAIN-CONTAINING PROTEIN"/>
    <property type="match status" value="1"/>
</dbReference>
<dbReference type="CDD" id="cd02219">
    <property type="entry name" value="cupin_YjlB-like"/>
    <property type="match status" value="1"/>
</dbReference>
<evidence type="ECO:0000313" key="3">
    <source>
        <dbReference type="EMBL" id="KAL0481099.1"/>
    </source>
</evidence>
<gene>
    <name evidence="3" type="ORF">AKO1_012861</name>
</gene>
<dbReference type="InterPro" id="IPR014710">
    <property type="entry name" value="RmlC-like_jellyroll"/>
</dbReference>
<reference evidence="3 4" key="1">
    <citation type="submission" date="2024-03" db="EMBL/GenBank/DDBJ databases">
        <title>The Acrasis kona genome and developmental transcriptomes reveal deep origins of eukaryotic multicellular pathways.</title>
        <authorList>
            <person name="Sheikh S."/>
            <person name="Fu C.-J."/>
            <person name="Brown M.W."/>
            <person name="Baldauf S.L."/>
        </authorList>
    </citation>
    <scope>NUCLEOTIDE SEQUENCE [LARGE SCALE GENOMIC DNA]</scope>
    <source>
        <strain evidence="3 4">ATCC MYA-3509</strain>
    </source>
</reference>
<accession>A0AAW2YVM3</accession>
<protein>
    <recommendedName>
        <fullName evidence="2">Cupin type-2 domain-containing protein</fullName>
    </recommendedName>
</protein>
<organism evidence="3 4">
    <name type="scientific">Acrasis kona</name>
    <dbReference type="NCBI Taxonomy" id="1008807"/>
    <lineage>
        <taxon>Eukaryota</taxon>
        <taxon>Discoba</taxon>
        <taxon>Heterolobosea</taxon>
        <taxon>Tetramitia</taxon>
        <taxon>Eutetramitia</taxon>
        <taxon>Acrasidae</taxon>
        <taxon>Acrasis</taxon>
    </lineage>
</organism>
<dbReference type="PANTHER" id="PTHR36448">
    <property type="entry name" value="BLR7373 PROTEIN"/>
    <property type="match status" value="1"/>
</dbReference>
<feature type="domain" description="Cupin type-2" evidence="2">
    <location>
        <begin position="69"/>
        <end position="122"/>
    </location>
</feature>
<dbReference type="Pfam" id="PF07883">
    <property type="entry name" value="Cupin_2"/>
    <property type="match status" value="1"/>
</dbReference>
<dbReference type="Proteomes" id="UP001431209">
    <property type="component" value="Unassembled WGS sequence"/>
</dbReference>
<evidence type="ECO:0000313" key="4">
    <source>
        <dbReference type="Proteomes" id="UP001431209"/>
    </source>
</evidence>
<dbReference type="InterPro" id="IPR011051">
    <property type="entry name" value="RmlC_Cupin_sf"/>
</dbReference>
<dbReference type="AlphaFoldDB" id="A0AAW2YVM3"/>
<name>A0AAW2YVM3_9EUKA</name>
<dbReference type="Gene3D" id="2.60.120.10">
    <property type="entry name" value="Jelly Rolls"/>
    <property type="match status" value="1"/>
</dbReference>
<dbReference type="InterPro" id="IPR014500">
    <property type="entry name" value="UCP019307_cupin"/>
</dbReference>
<sequence>MMKPNKASVIAHTIKPHGLFPNNSKLPLLIYNGVFHESDHGEAMAESFERLYESNNFKPSWRYGVYPYFHYHSNTHEILGVFSGNAELLFGGDEGIRCKVKAGDLVVIPAGVAHRSVKTSQEFCCVGGYPSSSPHYDMNYEKDTDNNKQSKILDVPIPSNDPIYGPQGPLIDKWNT</sequence>
<keyword evidence="4" id="KW-1185">Reference proteome</keyword>
<dbReference type="SUPFAM" id="SSF51182">
    <property type="entry name" value="RmlC-like cupins"/>
    <property type="match status" value="1"/>
</dbReference>
<evidence type="ECO:0000256" key="1">
    <source>
        <dbReference type="SAM" id="MobiDB-lite"/>
    </source>
</evidence>
<dbReference type="InterPro" id="IPR013096">
    <property type="entry name" value="Cupin_2"/>
</dbReference>
<evidence type="ECO:0000259" key="2">
    <source>
        <dbReference type="Pfam" id="PF07883"/>
    </source>
</evidence>
<dbReference type="InterPro" id="IPR047121">
    <property type="entry name" value="YjiB-like"/>
</dbReference>
<feature type="region of interest" description="Disordered" evidence="1">
    <location>
        <begin position="155"/>
        <end position="176"/>
    </location>
</feature>
<comment type="caution">
    <text evidence="3">The sequence shown here is derived from an EMBL/GenBank/DDBJ whole genome shotgun (WGS) entry which is preliminary data.</text>
</comment>